<name>A0AC34GMU9_9BILA</name>
<organism evidence="1 2">
    <name type="scientific">Panagrolaimus sp. ES5</name>
    <dbReference type="NCBI Taxonomy" id="591445"/>
    <lineage>
        <taxon>Eukaryota</taxon>
        <taxon>Metazoa</taxon>
        <taxon>Ecdysozoa</taxon>
        <taxon>Nematoda</taxon>
        <taxon>Chromadorea</taxon>
        <taxon>Rhabditida</taxon>
        <taxon>Tylenchina</taxon>
        <taxon>Panagrolaimomorpha</taxon>
        <taxon>Panagrolaimoidea</taxon>
        <taxon>Panagrolaimidae</taxon>
        <taxon>Panagrolaimus</taxon>
    </lineage>
</organism>
<reference evidence="2" key="1">
    <citation type="submission" date="2022-11" db="UniProtKB">
        <authorList>
            <consortium name="WormBaseParasite"/>
        </authorList>
    </citation>
    <scope>IDENTIFICATION</scope>
</reference>
<sequence>MLEYIENIAVSHTSLNYYELITDSNDAVDILIEESAYVTISNGHYTDGVDVTPGCVSQSTDENVFVYLCSTSGPITITVKADLQNGSALVTVRVLNGSTPAWIFINETNQDNLEAMPVLNTC</sequence>
<dbReference type="WBParaSite" id="ES5_v2.g30936.t1">
    <property type="protein sequence ID" value="ES5_v2.g30936.t1"/>
    <property type="gene ID" value="ES5_v2.g30936"/>
</dbReference>
<evidence type="ECO:0000313" key="2">
    <source>
        <dbReference type="WBParaSite" id="ES5_v2.g30936.t1"/>
    </source>
</evidence>
<proteinExistence type="predicted"/>
<dbReference type="Proteomes" id="UP000887579">
    <property type="component" value="Unplaced"/>
</dbReference>
<accession>A0AC34GMU9</accession>
<evidence type="ECO:0000313" key="1">
    <source>
        <dbReference type="Proteomes" id="UP000887579"/>
    </source>
</evidence>
<protein>
    <submittedName>
        <fullName evidence="2">Uncharacterized protein</fullName>
    </submittedName>
</protein>